<feature type="non-terminal residue" evidence="2">
    <location>
        <position position="1"/>
    </location>
</feature>
<feature type="non-terminal residue" evidence="2">
    <location>
        <position position="204"/>
    </location>
</feature>
<feature type="region of interest" description="Disordered" evidence="1">
    <location>
        <begin position="181"/>
        <end position="204"/>
    </location>
</feature>
<feature type="compositionally biased region" description="Basic and acidic residues" evidence="1">
    <location>
        <begin position="1"/>
        <end position="17"/>
    </location>
</feature>
<gene>
    <name evidence="2" type="ORF">g.18689</name>
</gene>
<evidence type="ECO:0000313" key="2">
    <source>
        <dbReference type="EMBL" id="JAT84877.1"/>
    </source>
</evidence>
<name>A0A1E1WD67_PECGO</name>
<dbReference type="AlphaFoldDB" id="A0A1E1WD67"/>
<dbReference type="EMBL" id="GDQN01006177">
    <property type="protein sequence ID" value="JAT84877.1"/>
    <property type="molecule type" value="Transcribed_RNA"/>
</dbReference>
<reference evidence="2" key="1">
    <citation type="submission" date="2015-09" db="EMBL/GenBank/DDBJ databases">
        <title>De novo assembly of Pectinophora gossypiella (Pink Bollworm) gut transcriptome.</title>
        <authorList>
            <person name="Tassone E.E."/>
        </authorList>
    </citation>
    <scope>NUCLEOTIDE SEQUENCE</scope>
</reference>
<organism evidence="2">
    <name type="scientific">Pectinophora gossypiella</name>
    <name type="common">Cotton pink bollworm</name>
    <name type="synonym">Depressaria gossypiella</name>
    <dbReference type="NCBI Taxonomy" id="13191"/>
    <lineage>
        <taxon>Eukaryota</taxon>
        <taxon>Metazoa</taxon>
        <taxon>Ecdysozoa</taxon>
        <taxon>Arthropoda</taxon>
        <taxon>Hexapoda</taxon>
        <taxon>Insecta</taxon>
        <taxon>Pterygota</taxon>
        <taxon>Neoptera</taxon>
        <taxon>Endopterygota</taxon>
        <taxon>Lepidoptera</taxon>
        <taxon>Glossata</taxon>
        <taxon>Ditrysia</taxon>
        <taxon>Gelechioidea</taxon>
        <taxon>Gelechiidae</taxon>
        <taxon>Apatetrinae</taxon>
        <taxon>Pectinophora</taxon>
    </lineage>
</organism>
<evidence type="ECO:0000256" key="1">
    <source>
        <dbReference type="SAM" id="MobiDB-lite"/>
    </source>
</evidence>
<sequence>QYKSIKERLNVSNKSKENLATSAANKQDSQKPNENISIFEKCIEKTNICTKNTNEIIEHTRQSIENMILKDKSGRKQTIDVKIKQEKLSVEPENDASLAFKRIETMTESQNNSNNTVEDFENMYKDITPRATEFELLVSTNTSHYNTTTEAEKEVEKPKYNLRHIKINTSVEKKEIVIKKEPTVDKGEKSVDKKENGVNKKDIS</sequence>
<dbReference type="OrthoDB" id="123929at2759"/>
<protein>
    <submittedName>
        <fullName evidence="2">Uncharacterized protein</fullName>
    </submittedName>
</protein>
<accession>A0A1E1WD67</accession>
<feature type="region of interest" description="Disordered" evidence="1">
    <location>
        <begin position="1"/>
        <end position="32"/>
    </location>
</feature>
<feature type="compositionally biased region" description="Polar residues" evidence="1">
    <location>
        <begin position="18"/>
        <end position="32"/>
    </location>
</feature>
<proteinExistence type="predicted"/>